<dbReference type="Proteomes" id="UP000531659">
    <property type="component" value="Unassembled WGS sequence"/>
</dbReference>
<reference evidence="1 2" key="1">
    <citation type="submission" date="2020-05" db="EMBL/GenBank/DDBJ databases">
        <title>Complete genome of Clostridium estertheticum subspecies estertheticum, isolated from Vacuum packed lamb meat from New Zealand imported to Switzerland.</title>
        <authorList>
            <person name="Wambui J."/>
            <person name="Stevens M.J.A."/>
            <person name="Stephan R."/>
        </authorList>
    </citation>
    <scope>NUCLEOTIDE SEQUENCE [LARGE SCALE GENOMIC DNA]</scope>
    <source>
        <strain evidence="1 2">CEST001</strain>
    </source>
</reference>
<dbReference type="EMBL" id="JABEYB010000019">
    <property type="protein sequence ID" value="NNU78139.1"/>
    <property type="molecule type" value="Genomic_DNA"/>
</dbReference>
<organism evidence="1 2">
    <name type="scientific">Clostridium estertheticum</name>
    <dbReference type="NCBI Taxonomy" id="238834"/>
    <lineage>
        <taxon>Bacteria</taxon>
        <taxon>Bacillati</taxon>
        <taxon>Bacillota</taxon>
        <taxon>Clostridia</taxon>
        <taxon>Eubacteriales</taxon>
        <taxon>Clostridiaceae</taxon>
        <taxon>Clostridium</taxon>
    </lineage>
</organism>
<sequence length="46" mass="5365">MEIVTANANNIKLLNLLPIIKNFLNNNIHITLHTCRVFQCIFSWLI</sequence>
<evidence type="ECO:0000313" key="2">
    <source>
        <dbReference type="Proteomes" id="UP000531659"/>
    </source>
</evidence>
<accession>A0A7Y3T2K5</accession>
<proteinExistence type="predicted"/>
<evidence type="ECO:0000313" key="1">
    <source>
        <dbReference type="EMBL" id="NNU78139.1"/>
    </source>
</evidence>
<dbReference type="AlphaFoldDB" id="A0A7Y3T2K5"/>
<name>A0A7Y3T2K5_9CLOT</name>
<dbReference type="RefSeq" id="WP_171298728.1">
    <property type="nucleotide sequence ID" value="NZ_CP087098.1"/>
</dbReference>
<comment type="caution">
    <text evidence="1">The sequence shown here is derived from an EMBL/GenBank/DDBJ whole genome shotgun (WGS) entry which is preliminary data.</text>
</comment>
<gene>
    <name evidence="1" type="ORF">HLQ16_19690</name>
</gene>
<protein>
    <submittedName>
        <fullName evidence="1">Uncharacterized protein</fullName>
    </submittedName>
</protein>